<comment type="caution">
    <text evidence="1">The sequence shown here is derived from an EMBL/GenBank/DDBJ whole genome shotgun (WGS) entry which is preliminary data.</text>
</comment>
<keyword evidence="2" id="KW-1185">Reference proteome</keyword>
<dbReference type="AlphaFoldDB" id="A0A8J3YWU1"/>
<reference evidence="1" key="1">
    <citation type="submission" date="2021-01" db="EMBL/GenBank/DDBJ databases">
        <title>Whole genome shotgun sequence of Virgisporangium aliadipatigenens NBRC 105644.</title>
        <authorList>
            <person name="Komaki H."/>
            <person name="Tamura T."/>
        </authorList>
    </citation>
    <scope>NUCLEOTIDE SEQUENCE</scope>
    <source>
        <strain evidence="1">NBRC 105644</strain>
    </source>
</reference>
<organism evidence="1 2">
    <name type="scientific">Virgisporangium aliadipatigenens</name>
    <dbReference type="NCBI Taxonomy" id="741659"/>
    <lineage>
        <taxon>Bacteria</taxon>
        <taxon>Bacillati</taxon>
        <taxon>Actinomycetota</taxon>
        <taxon>Actinomycetes</taxon>
        <taxon>Micromonosporales</taxon>
        <taxon>Micromonosporaceae</taxon>
        <taxon>Virgisporangium</taxon>
    </lineage>
</organism>
<evidence type="ECO:0000313" key="1">
    <source>
        <dbReference type="EMBL" id="GIJ51285.1"/>
    </source>
</evidence>
<accession>A0A8J3YWU1</accession>
<protein>
    <submittedName>
        <fullName evidence="1">Uncharacterized protein</fullName>
    </submittedName>
</protein>
<gene>
    <name evidence="1" type="ORF">Val02_81710</name>
</gene>
<proteinExistence type="predicted"/>
<dbReference type="Proteomes" id="UP000619260">
    <property type="component" value="Unassembled WGS sequence"/>
</dbReference>
<evidence type="ECO:0000313" key="2">
    <source>
        <dbReference type="Proteomes" id="UP000619260"/>
    </source>
</evidence>
<dbReference type="RefSeq" id="WP_203904694.1">
    <property type="nucleotide sequence ID" value="NZ_BOPF01000046.1"/>
</dbReference>
<name>A0A8J3YWU1_9ACTN</name>
<dbReference type="EMBL" id="BOPF01000046">
    <property type="protein sequence ID" value="GIJ51285.1"/>
    <property type="molecule type" value="Genomic_DNA"/>
</dbReference>
<sequence>MADRQLTPHGEILERARDEVLHISAREAARRADISESRWRQVVTGQYKASGKSVPVKPTLRVLVAMSVAVDVDPWEVVEAARLDKAPTREIVQQLAQHIRSELAHTVYPEGAPSTSVVGTGNVSALAQTAVASATAGDATVQAVDEEIAVVLADQRLSDETKVEIIGLIRARRQRDLEETRRIVQMMGDATAG</sequence>